<reference evidence="8" key="1">
    <citation type="submission" date="2021-01" db="EMBL/GenBank/DDBJ databases">
        <authorList>
            <person name="Zahm M."/>
            <person name="Roques C."/>
            <person name="Cabau C."/>
            <person name="Klopp C."/>
            <person name="Donnadieu C."/>
            <person name="Jouanno E."/>
            <person name="Lampietro C."/>
            <person name="Louis A."/>
            <person name="Herpin A."/>
            <person name="Echchiki A."/>
            <person name="Berthelot C."/>
            <person name="Parey E."/>
            <person name="Roest-Crollius H."/>
            <person name="Braasch I."/>
            <person name="Postlethwait J."/>
            <person name="Bobe J."/>
            <person name="Montfort J."/>
            <person name="Bouchez O."/>
            <person name="Begum T."/>
            <person name="Mejri S."/>
            <person name="Adams A."/>
            <person name="Chen W.-J."/>
            <person name="Guiguen Y."/>
        </authorList>
    </citation>
    <scope>NUCLEOTIDE SEQUENCE</scope>
    <source>
        <strain evidence="8">YG-15Mar2019-1</strain>
        <tissue evidence="8">Brain</tissue>
    </source>
</reference>
<evidence type="ECO:0000256" key="7">
    <source>
        <dbReference type="SAM" id="Phobius"/>
    </source>
</evidence>
<protein>
    <recommendedName>
        <fullName evidence="10">Membrane-spanning 4-domains subfamily A member 4A</fullName>
    </recommendedName>
</protein>
<evidence type="ECO:0000256" key="6">
    <source>
        <dbReference type="SAM" id="MobiDB-lite"/>
    </source>
</evidence>
<sequence>MGIDSEEPAPPDGGLTVKQVDAFQKGEPKTLGGIQIIIAALTLCLSVTLLHQEIHFTGDIKTLFVVVVQFILSGAAFVHAGRKPSLFWVKATLVLNLVSAAFATAALGLLSKHLPYRQDSYHCELCRRLEYATVLLIDGIVGTLILFLVLELLICITAMLFGLNVLANGALQVATGTQIRSSPPAQAPPTNAATPPPVIEVTQP</sequence>
<keyword evidence="9" id="KW-1185">Reference proteome</keyword>
<dbReference type="PANTHER" id="PTHR23320">
    <property type="entry name" value="MEMBRANE-SPANNING 4-DOMAINS SUBFAMILY A MS4A -RELATED"/>
    <property type="match status" value="1"/>
</dbReference>
<evidence type="ECO:0008006" key="10">
    <source>
        <dbReference type="Google" id="ProtNLM"/>
    </source>
</evidence>
<feature type="transmembrane region" description="Helical" evidence="7">
    <location>
        <begin position="62"/>
        <end position="81"/>
    </location>
</feature>
<evidence type="ECO:0000313" key="9">
    <source>
        <dbReference type="Proteomes" id="UP001046870"/>
    </source>
</evidence>
<evidence type="ECO:0000256" key="4">
    <source>
        <dbReference type="ARBA" id="ARBA00022989"/>
    </source>
</evidence>
<feature type="transmembrane region" description="Helical" evidence="7">
    <location>
        <begin position="31"/>
        <end position="50"/>
    </location>
</feature>
<dbReference type="InterPro" id="IPR007237">
    <property type="entry name" value="CD20-like"/>
</dbReference>
<comment type="caution">
    <text evidence="8">The sequence shown here is derived from an EMBL/GenBank/DDBJ whole genome shotgun (WGS) entry which is preliminary data.</text>
</comment>
<organism evidence="8 9">
    <name type="scientific">Megalops atlanticus</name>
    <name type="common">Tarpon</name>
    <name type="synonym">Clupea gigantea</name>
    <dbReference type="NCBI Taxonomy" id="7932"/>
    <lineage>
        <taxon>Eukaryota</taxon>
        <taxon>Metazoa</taxon>
        <taxon>Chordata</taxon>
        <taxon>Craniata</taxon>
        <taxon>Vertebrata</taxon>
        <taxon>Euteleostomi</taxon>
        <taxon>Actinopterygii</taxon>
        <taxon>Neopterygii</taxon>
        <taxon>Teleostei</taxon>
        <taxon>Elopiformes</taxon>
        <taxon>Megalopidae</taxon>
        <taxon>Megalops</taxon>
    </lineage>
</organism>
<keyword evidence="5 7" id="KW-0472">Membrane</keyword>
<dbReference type="EMBL" id="JAFDVH010000021">
    <property type="protein sequence ID" value="KAG7457941.1"/>
    <property type="molecule type" value="Genomic_DNA"/>
</dbReference>
<keyword evidence="3 7" id="KW-0812">Transmembrane</keyword>
<dbReference type="Proteomes" id="UP001046870">
    <property type="component" value="Chromosome 21"/>
</dbReference>
<proteinExistence type="inferred from homology"/>
<dbReference type="OrthoDB" id="8714947at2759"/>
<evidence type="ECO:0000256" key="3">
    <source>
        <dbReference type="ARBA" id="ARBA00022692"/>
    </source>
</evidence>
<evidence type="ECO:0000256" key="2">
    <source>
        <dbReference type="ARBA" id="ARBA00009565"/>
    </source>
</evidence>
<gene>
    <name evidence="8" type="ORF">MATL_G00232530</name>
</gene>
<evidence type="ECO:0000313" key="8">
    <source>
        <dbReference type="EMBL" id="KAG7457941.1"/>
    </source>
</evidence>
<comment type="similarity">
    <text evidence="2">Belongs to the MS4A family.</text>
</comment>
<feature type="region of interest" description="Disordered" evidence="6">
    <location>
        <begin position="181"/>
        <end position="204"/>
    </location>
</feature>
<feature type="transmembrane region" description="Helical" evidence="7">
    <location>
        <begin position="131"/>
        <end position="161"/>
    </location>
</feature>
<keyword evidence="4 7" id="KW-1133">Transmembrane helix</keyword>
<dbReference type="Pfam" id="PF04103">
    <property type="entry name" value="CD20"/>
    <property type="match status" value="1"/>
</dbReference>
<feature type="transmembrane region" description="Helical" evidence="7">
    <location>
        <begin position="87"/>
        <end position="110"/>
    </location>
</feature>
<name>A0A9D3PDY0_MEGAT</name>
<evidence type="ECO:0000256" key="5">
    <source>
        <dbReference type="ARBA" id="ARBA00023136"/>
    </source>
</evidence>
<dbReference type="InterPro" id="IPR030417">
    <property type="entry name" value="MS4A"/>
</dbReference>
<dbReference type="GO" id="GO:0016020">
    <property type="term" value="C:membrane"/>
    <property type="evidence" value="ECO:0007669"/>
    <property type="project" value="UniProtKB-SubCell"/>
</dbReference>
<dbReference type="AlphaFoldDB" id="A0A9D3PDY0"/>
<accession>A0A9D3PDY0</accession>
<dbReference type="PANTHER" id="PTHR23320:SF128">
    <property type="entry name" value="MEMBRANE-SPANNING 4-DOMAINS SUBFAMILY A MEMBER 4A"/>
    <property type="match status" value="1"/>
</dbReference>
<evidence type="ECO:0000256" key="1">
    <source>
        <dbReference type="ARBA" id="ARBA00004141"/>
    </source>
</evidence>
<comment type="subcellular location">
    <subcellularLocation>
        <location evidence="1">Membrane</location>
        <topology evidence="1">Multi-pass membrane protein</topology>
    </subcellularLocation>
</comment>